<keyword evidence="2" id="KW-1185">Reference proteome</keyword>
<dbReference type="AlphaFoldDB" id="A0AA87ZSP4"/>
<organism evidence="1 2">
    <name type="scientific">Ficus carica</name>
    <name type="common">Common fig</name>
    <dbReference type="NCBI Taxonomy" id="3494"/>
    <lineage>
        <taxon>Eukaryota</taxon>
        <taxon>Viridiplantae</taxon>
        <taxon>Streptophyta</taxon>
        <taxon>Embryophyta</taxon>
        <taxon>Tracheophyta</taxon>
        <taxon>Spermatophyta</taxon>
        <taxon>Magnoliopsida</taxon>
        <taxon>eudicotyledons</taxon>
        <taxon>Gunneridae</taxon>
        <taxon>Pentapetalae</taxon>
        <taxon>rosids</taxon>
        <taxon>fabids</taxon>
        <taxon>Rosales</taxon>
        <taxon>Moraceae</taxon>
        <taxon>Ficeae</taxon>
        <taxon>Ficus</taxon>
    </lineage>
</organism>
<sequence length="102" mass="10682">MASATTPNTVEWSDEFLPVAPPPIACKMKHLGMMGTPVWCLPWALRCLSVLPGFGCSGQPGRAGYLGLLTGGDRRVVAAGACKGADPVRVGGGGWRRDTSQR</sequence>
<reference evidence="1" key="1">
    <citation type="submission" date="2023-07" db="EMBL/GenBank/DDBJ databases">
        <title>draft genome sequence of fig (Ficus carica).</title>
        <authorList>
            <person name="Takahashi T."/>
            <person name="Nishimura K."/>
        </authorList>
    </citation>
    <scope>NUCLEOTIDE SEQUENCE</scope>
</reference>
<dbReference type="Proteomes" id="UP001187192">
    <property type="component" value="Unassembled WGS sequence"/>
</dbReference>
<name>A0AA87ZSP4_FICCA</name>
<proteinExistence type="predicted"/>
<gene>
    <name evidence="1" type="ORF">TIFTF001_011974</name>
</gene>
<evidence type="ECO:0000313" key="1">
    <source>
        <dbReference type="EMBL" id="GMN42764.1"/>
    </source>
</evidence>
<accession>A0AA87ZSP4</accession>
<comment type="caution">
    <text evidence="1">The sequence shown here is derived from an EMBL/GenBank/DDBJ whole genome shotgun (WGS) entry which is preliminary data.</text>
</comment>
<dbReference type="EMBL" id="BTGU01000015">
    <property type="protein sequence ID" value="GMN42764.1"/>
    <property type="molecule type" value="Genomic_DNA"/>
</dbReference>
<evidence type="ECO:0000313" key="2">
    <source>
        <dbReference type="Proteomes" id="UP001187192"/>
    </source>
</evidence>
<protein>
    <submittedName>
        <fullName evidence="1">Uncharacterized protein</fullName>
    </submittedName>
</protein>